<dbReference type="GO" id="GO:0009279">
    <property type="term" value="C:cell outer membrane"/>
    <property type="evidence" value="ECO:0007669"/>
    <property type="project" value="UniProtKB-SubCell"/>
</dbReference>
<dbReference type="Pfam" id="PF14322">
    <property type="entry name" value="SusD-like_3"/>
    <property type="match status" value="1"/>
</dbReference>
<dbReference type="InterPro" id="IPR012944">
    <property type="entry name" value="SusD_RagB_dom"/>
</dbReference>
<evidence type="ECO:0000256" key="4">
    <source>
        <dbReference type="ARBA" id="ARBA00023136"/>
    </source>
</evidence>
<dbReference type="AlphaFoldDB" id="A0A5M8P1H0"/>
<dbReference type="InterPro" id="IPR011990">
    <property type="entry name" value="TPR-like_helical_dom_sf"/>
</dbReference>
<evidence type="ECO:0000256" key="3">
    <source>
        <dbReference type="ARBA" id="ARBA00022729"/>
    </source>
</evidence>
<dbReference type="PROSITE" id="PS51257">
    <property type="entry name" value="PROKAR_LIPOPROTEIN"/>
    <property type="match status" value="1"/>
</dbReference>
<dbReference type="Gene3D" id="1.25.40.390">
    <property type="match status" value="1"/>
</dbReference>
<accession>A0A5M8P1H0</accession>
<evidence type="ECO:0000313" key="8">
    <source>
        <dbReference type="EMBL" id="KAA6302222.1"/>
    </source>
</evidence>
<evidence type="ECO:0000259" key="6">
    <source>
        <dbReference type="Pfam" id="PF07980"/>
    </source>
</evidence>
<evidence type="ECO:0000256" key="2">
    <source>
        <dbReference type="ARBA" id="ARBA00006275"/>
    </source>
</evidence>
<protein>
    <submittedName>
        <fullName evidence="8">RagB/SusD family nutrient uptake outer membrane protein</fullName>
    </submittedName>
</protein>
<dbReference type="Proteomes" id="UP000324575">
    <property type="component" value="Unassembled WGS sequence"/>
</dbReference>
<keyword evidence="5" id="KW-0998">Cell outer membrane</keyword>
<comment type="caution">
    <text evidence="8">The sequence shown here is derived from an EMBL/GenBank/DDBJ whole genome shotgun (WGS) entry which is preliminary data.</text>
</comment>
<comment type="subcellular location">
    <subcellularLocation>
        <location evidence="1">Cell outer membrane</location>
    </subcellularLocation>
</comment>
<keyword evidence="4" id="KW-0472">Membrane</keyword>
<reference evidence="8 9" key="1">
    <citation type="submission" date="2019-03" db="EMBL/GenBank/DDBJ databases">
        <title>Single cell metagenomics reveals metabolic interactions within the superorganism composed of flagellate Streblomastix strix and complex community of Bacteroidetes bacteria on its surface.</title>
        <authorList>
            <person name="Treitli S.C."/>
            <person name="Kolisko M."/>
            <person name="Husnik F."/>
            <person name="Keeling P."/>
            <person name="Hampl V."/>
        </authorList>
    </citation>
    <scope>NUCLEOTIDE SEQUENCE [LARGE SCALE GENOMIC DNA]</scope>
    <source>
        <strain evidence="8">St1</strain>
    </source>
</reference>
<organism evidence="8 9">
    <name type="scientific">Candidatus Ordinivivax streblomastigis</name>
    <dbReference type="NCBI Taxonomy" id="2540710"/>
    <lineage>
        <taxon>Bacteria</taxon>
        <taxon>Pseudomonadati</taxon>
        <taxon>Bacteroidota</taxon>
        <taxon>Bacteroidia</taxon>
        <taxon>Bacteroidales</taxon>
        <taxon>Candidatus Ordinivivax</taxon>
    </lineage>
</organism>
<sequence length="533" mass="60560">MKNIYYSITVFILLAATSCEDWLTETPPASTSRSEYFTTGLAAVYATNAAYVPLQWEYNYTYFSEWFIGDVVSDDALKGGQNIGDMSDVYALENFKTTDNNGLLLDFYRAQYQGISRCNLALEEIPKMKNDSVLTTRLQSHLIGELKFLRALYYFRLVRVFGGVPWVDFVIESANDWQQARAGADAIYTHILNDLKDANGCLWKKSEYKEEDYGRATKGAAQSLLLKTNLYTHNYPEAKNWGDSIIDSNEYDLETNYANLFLYDNKEALVPVAGENGLESVFEIQFVDDATSDYGGSNGEGGNGYTRGTFTAILTRSRSSLLGGGWGFNKPTQNLYNEYETDDPRRDVTILNPDDSQMEKPDIEIYLGNRYLNRKTGMYTTNGDFVKLSHQSRGALNNKLIRYADVLLMYAEACCETDHLNEAKEALNKVRQRARGEDTSILPDFPYGAYADNKADLVKAVRHERRVELAMEGHRWFDLCRWGIAKATIDAYKDSESEEVQQQMAEFIAGKHELFPIPSQERDLNPMEQNQGY</sequence>
<dbReference type="EMBL" id="SNRX01000009">
    <property type="protein sequence ID" value="KAA6302222.1"/>
    <property type="molecule type" value="Genomic_DNA"/>
</dbReference>
<evidence type="ECO:0000256" key="1">
    <source>
        <dbReference type="ARBA" id="ARBA00004442"/>
    </source>
</evidence>
<keyword evidence="3" id="KW-0732">Signal</keyword>
<proteinExistence type="inferred from homology"/>
<dbReference type="InterPro" id="IPR033985">
    <property type="entry name" value="SusD-like_N"/>
</dbReference>
<dbReference type="Pfam" id="PF07980">
    <property type="entry name" value="SusD_RagB"/>
    <property type="match status" value="1"/>
</dbReference>
<feature type="domain" description="SusD-like N-terminal" evidence="7">
    <location>
        <begin position="97"/>
        <end position="226"/>
    </location>
</feature>
<feature type="domain" description="RagB/SusD" evidence="6">
    <location>
        <begin position="279"/>
        <end position="533"/>
    </location>
</feature>
<dbReference type="SUPFAM" id="SSF48452">
    <property type="entry name" value="TPR-like"/>
    <property type="match status" value="1"/>
</dbReference>
<gene>
    <name evidence="8" type="ORF">EZS26_001582</name>
</gene>
<dbReference type="CDD" id="cd08977">
    <property type="entry name" value="SusD"/>
    <property type="match status" value="1"/>
</dbReference>
<evidence type="ECO:0000259" key="7">
    <source>
        <dbReference type="Pfam" id="PF14322"/>
    </source>
</evidence>
<evidence type="ECO:0000256" key="5">
    <source>
        <dbReference type="ARBA" id="ARBA00023237"/>
    </source>
</evidence>
<name>A0A5M8P1H0_9BACT</name>
<evidence type="ECO:0000313" key="9">
    <source>
        <dbReference type="Proteomes" id="UP000324575"/>
    </source>
</evidence>
<comment type="similarity">
    <text evidence="2">Belongs to the SusD family.</text>
</comment>